<dbReference type="SMR" id="A0A7M7LTS3"/>
<comment type="catalytic activity">
    <reaction evidence="1 7">
        <text>alpha,alpha-trehalose + H2O = alpha-D-glucose + beta-D-glucose</text>
        <dbReference type="Rhea" id="RHEA:32675"/>
        <dbReference type="ChEBI" id="CHEBI:15377"/>
        <dbReference type="ChEBI" id="CHEBI:15903"/>
        <dbReference type="ChEBI" id="CHEBI:16551"/>
        <dbReference type="ChEBI" id="CHEBI:17925"/>
        <dbReference type="EC" id="3.2.1.28"/>
    </reaction>
</comment>
<dbReference type="GO" id="GO:0004555">
    <property type="term" value="F:alpha,alpha-trehalase activity"/>
    <property type="evidence" value="ECO:0007669"/>
    <property type="project" value="UniProtKB-EC"/>
</dbReference>
<keyword evidence="10" id="KW-1185">Reference proteome</keyword>
<evidence type="ECO:0000256" key="4">
    <source>
        <dbReference type="ARBA" id="ARBA00019905"/>
    </source>
</evidence>
<keyword evidence="8" id="KW-1133">Transmembrane helix</keyword>
<reference evidence="9" key="1">
    <citation type="submission" date="2021-01" db="UniProtKB">
        <authorList>
            <consortium name="EnsemblMetazoa"/>
        </authorList>
    </citation>
    <scope>IDENTIFICATION</scope>
</reference>
<dbReference type="Gene3D" id="1.50.10.10">
    <property type="match status" value="1"/>
</dbReference>
<dbReference type="SUPFAM" id="SSF48208">
    <property type="entry name" value="Six-hairpin glycosidases"/>
    <property type="match status" value="1"/>
</dbReference>
<dbReference type="Proteomes" id="UP000002358">
    <property type="component" value="Chromosome 1"/>
</dbReference>
<evidence type="ECO:0000256" key="3">
    <source>
        <dbReference type="ARBA" id="ARBA00012757"/>
    </source>
</evidence>
<dbReference type="InterPro" id="IPR008928">
    <property type="entry name" value="6-hairpin_glycosidase_sf"/>
</dbReference>
<dbReference type="EnsemblMetazoa" id="XM_008204335">
    <property type="protein sequence ID" value="XP_008202557"/>
    <property type="gene ID" value="LOC100118133"/>
</dbReference>
<dbReference type="PROSITE" id="PS00928">
    <property type="entry name" value="TREHALASE_2"/>
    <property type="match status" value="1"/>
</dbReference>
<dbReference type="PANTHER" id="PTHR23403:SF1">
    <property type="entry name" value="TREHALASE"/>
    <property type="match status" value="1"/>
</dbReference>
<evidence type="ECO:0000313" key="9">
    <source>
        <dbReference type="EnsemblMetazoa" id="XP_008202557"/>
    </source>
</evidence>
<dbReference type="Pfam" id="PF01204">
    <property type="entry name" value="Trehalase"/>
    <property type="match status" value="1"/>
</dbReference>
<keyword evidence="5 7" id="KW-0378">Hydrolase</keyword>
<protein>
    <recommendedName>
        <fullName evidence="4 7">Trehalase</fullName>
        <ecNumber evidence="3 7">3.2.1.28</ecNumber>
    </recommendedName>
    <alternativeName>
        <fullName evidence="7">Alpha-trehalose glucohydrolase</fullName>
    </alternativeName>
</protein>
<dbReference type="FunCoup" id="A0A7M7LTS3">
    <property type="interactions" value="193"/>
</dbReference>
<dbReference type="PANTHER" id="PTHR23403">
    <property type="entry name" value="TREHALASE"/>
    <property type="match status" value="1"/>
</dbReference>
<comment type="similarity">
    <text evidence="2 7">Belongs to the glycosyl hydrolase 37 family.</text>
</comment>
<proteinExistence type="inferred from homology"/>
<accession>A0A7M7LTS3</accession>
<gene>
    <name evidence="9" type="primary">100118133</name>
</gene>
<keyword evidence="8" id="KW-0472">Membrane</keyword>
<sequence length="714" mass="82725">MLVVWQGAARRCLCSSGQRTGQSYQFRQQQQQQQQQQLHLSRGSVTDKLERYQLADNREDAALLLELRPSRRLRKTEGPHPKPLSNNEVYCHGELLHTIQMASIYTDSKTFVDMKMRQPTEATLGLFREFMNRTAGAPTRSQIEKFVNETFEPAGSEFTDFDPKDWVAQPKFLRKVLDPELRKFGQDLNHIWKLLGRKMKDDVRLNSELYSIIYVENPVIVPGGRFREFYYWDSYWIVKGLLHSEMHATVRGMLSNFVSIVDRYGFIPNGGRIYYTMRSQPPMLLPMVHEYLKHSNDYQWLEENLWLLEKEFDFWMTKRTVEVERDGVSYTLARYYEESSGPRPESYREDYLTSQSFRTSEEKENYWAELKTAAETGWDFSSRWFILDGTNKGNLTNLKTRSIIPVDLNALIYRNAVLLAQYNRHFGNVSNAERYERRAREWQRAVTAVLWHDEVGAWLDYDILNDLKRDYFYPTNILPLWTGCYEAARREEHVSKALKYLEKSQIMMNLGGIPTTLEHSGEQWDYPNAWPPLQYFVIMSLDSTNDPWAQRLAYEMSQRWVRSNYKAFNETNSMFEKYDATVSGGYGGGGEYEVQLGFGWSNGLILDLLDKYADRLTVENHFVPSDVTTRNVAGPQLAGVSTAGQLMTGVLALIISLAAGFIGMVMYKRRHYYGVSGPSTAPSSRKSAGGVGPASALYRKRFAYTELKDMNNDD</sequence>
<dbReference type="PROSITE" id="PS00927">
    <property type="entry name" value="TREHALASE_1"/>
    <property type="match status" value="1"/>
</dbReference>
<feature type="transmembrane region" description="Helical" evidence="8">
    <location>
        <begin position="646"/>
        <end position="667"/>
    </location>
</feature>
<dbReference type="InParanoid" id="A0A7M7LTS3"/>
<evidence type="ECO:0000256" key="7">
    <source>
        <dbReference type="RuleBase" id="RU361180"/>
    </source>
</evidence>
<name>A0A7M7LTS3_NASVI</name>
<evidence type="ECO:0000256" key="2">
    <source>
        <dbReference type="ARBA" id="ARBA00005615"/>
    </source>
</evidence>
<dbReference type="GO" id="GO:0005993">
    <property type="term" value="P:trehalose catabolic process"/>
    <property type="evidence" value="ECO:0007669"/>
    <property type="project" value="TreeGrafter"/>
</dbReference>
<keyword evidence="6 7" id="KW-0326">Glycosidase</keyword>
<dbReference type="AlphaFoldDB" id="A0A7M7LTS3"/>
<evidence type="ECO:0000256" key="6">
    <source>
        <dbReference type="ARBA" id="ARBA00023295"/>
    </source>
</evidence>
<evidence type="ECO:0000256" key="8">
    <source>
        <dbReference type="SAM" id="Phobius"/>
    </source>
</evidence>
<dbReference type="PRINTS" id="PR00744">
    <property type="entry name" value="GLHYDRLASE37"/>
</dbReference>
<dbReference type="InterPro" id="IPR018232">
    <property type="entry name" value="Glyco_hydro_37_CS"/>
</dbReference>
<dbReference type="EC" id="3.2.1.28" evidence="3 7"/>
<organism evidence="9 10">
    <name type="scientific">Nasonia vitripennis</name>
    <name type="common">Parasitic wasp</name>
    <dbReference type="NCBI Taxonomy" id="7425"/>
    <lineage>
        <taxon>Eukaryota</taxon>
        <taxon>Metazoa</taxon>
        <taxon>Ecdysozoa</taxon>
        <taxon>Arthropoda</taxon>
        <taxon>Hexapoda</taxon>
        <taxon>Insecta</taxon>
        <taxon>Pterygota</taxon>
        <taxon>Neoptera</taxon>
        <taxon>Endopterygota</taxon>
        <taxon>Hymenoptera</taxon>
        <taxon>Apocrita</taxon>
        <taxon>Proctotrupomorpha</taxon>
        <taxon>Chalcidoidea</taxon>
        <taxon>Pteromalidae</taxon>
        <taxon>Pteromalinae</taxon>
        <taxon>Nasonia</taxon>
    </lineage>
</organism>
<keyword evidence="8" id="KW-0812">Transmembrane</keyword>
<evidence type="ECO:0000256" key="5">
    <source>
        <dbReference type="ARBA" id="ARBA00022801"/>
    </source>
</evidence>
<dbReference type="OrthoDB" id="3542292at2759"/>
<dbReference type="KEGG" id="nvi:100118133"/>
<dbReference type="InterPro" id="IPR012341">
    <property type="entry name" value="6hp_glycosidase-like_sf"/>
</dbReference>
<evidence type="ECO:0000313" key="10">
    <source>
        <dbReference type="Proteomes" id="UP000002358"/>
    </source>
</evidence>
<evidence type="ECO:0000256" key="1">
    <source>
        <dbReference type="ARBA" id="ARBA00001576"/>
    </source>
</evidence>
<dbReference type="InterPro" id="IPR001661">
    <property type="entry name" value="Glyco_hydro_37"/>
</dbReference>